<reference evidence="2" key="1">
    <citation type="submission" date="2014-09" db="EMBL/GenBank/DDBJ databases">
        <authorList>
            <person name="Sharma Rahul"/>
            <person name="Thines Marco"/>
        </authorList>
    </citation>
    <scope>NUCLEOTIDE SEQUENCE [LARGE SCALE GENOMIC DNA]</scope>
</reference>
<accession>A0A0P1BQX5</accession>
<organism evidence="1 2">
    <name type="scientific">Ceraceosorus bombacis</name>
    <dbReference type="NCBI Taxonomy" id="401625"/>
    <lineage>
        <taxon>Eukaryota</taxon>
        <taxon>Fungi</taxon>
        <taxon>Dikarya</taxon>
        <taxon>Basidiomycota</taxon>
        <taxon>Ustilaginomycotina</taxon>
        <taxon>Exobasidiomycetes</taxon>
        <taxon>Ceraceosorales</taxon>
        <taxon>Ceraceosoraceae</taxon>
        <taxon>Ceraceosorus</taxon>
    </lineage>
</organism>
<sequence>MLLQSFPFVARNAGEMLGAGLERHRRQARGVSLQRVSRWHPKRREAVGQIWRSISRMKRCIKWQWQ</sequence>
<dbReference type="AlphaFoldDB" id="A0A0P1BQX5"/>
<proteinExistence type="predicted"/>
<dbReference type="Proteomes" id="UP000054845">
    <property type="component" value="Unassembled WGS sequence"/>
</dbReference>
<evidence type="ECO:0000313" key="2">
    <source>
        <dbReference type="Proteomes" id="UP000054845"/>
    </source>
</evidence>
<protein>
    <submittedName>
        <fullName evidence="1">Uncharacterized protein</fullName>
    </submittedName>
</protein>
<evidence type="ECO:0000313" key="1">
    <source>
        <dbReference type="EMBL" id="CEH18740.1"/>
    </source>
</evidence>
<name>A0A0P1BQX5_9BASI</name>
<keyword evidence="2" id="KW-1185">Reference proteome</keyword>
<dbReference type="EMBL" id="CCYA01000276">
    <property type="protein sequence ID" value="CEH18740.1"/>
    <property type="molecule type" value="Genomic_DNA"/>
</dbReference>